<protein>
    <submittedName>
        <fullName evidence="2">Uncharacterized protein</fullName>
    </submittedName>
</protein>
<evidence type="ECO:0000256" key="1">
    <source>
        <dbReference type="SAM" id="MobiDB-lite"/>
    </source>
</evidence>
<evidence type="ECO:0000313" key="3">
    <source>
        <dbReference type="Proteomes" id="UP000622166"/>
    </source>
</evidence>
<feature type="compositionally biased region" description="Basic and acidic residues" evidence="1">
    <location>
        <begin position="199"/>
        <end position="208"/>
    </location>
</feature>
<feature type="region of interest" description="Disordered" evidence="1">
    <location>
        <begin position="199"/>
        <end position="229"/>
    </location>
</feature>
<gene>
    <name evidence="2" type="ORF">GCM10010365_75970</name>
</gene>
<evidence type="ECO:0000313" key="2">
    <source>
        <dbReference type="EMBL" id="GGZ44340.1"/>
    </source>
</evidence>
<name>A0A918UYH0_9ACTN</name>
<reference evidence="2" key="2">
    <citation type="submission" date="2020-09" db="EMBL/GenBank/DDBJ databases">
        <authorList>
            <person name="Sun Q."/>
            <person name="Ohkuma M."/>
        </authorList>
    </citation>
    <scope>NUCLEOTIDE SEQUENCE</scope>
    <source>
        <strain evidence="2">JCM 4815</strain>
    </source>
</reference>
<keyword evidence="3" id="KW-1185">Reference proteome</keyword>
<dbReference type="Pfam" id="PF19691">
    <property type="entry name" value="DUF6192"/>
    <property type="match status" value="1"/>
</dbReference>
<sequence>MSKLEVPRSYTHEQWQEYVKRGRRIMRSKSASNFELGDLLNEIIDAGPIGHGEVTDLLTLFAAQIRSSHSSLRKYRTVARAWPTEQRRADVPWSVHRALAAVPDRFSLIREEPSDELDPAGRGHWTHDAGLRARDSMPHTPHTPGERIGQAKRLLRVTEEAAEALQQLAERTEVIGKAMENPAFRQTVRDAQRDVHLRLEAERGRQDPPEGSVPAPRSEDPLPGSTVEHRKTPTAVLRILGQCTSFCVGMQNAVIAIQEELLTTEHHAAVLESLGKVRAVCDWCEQAVTTGRTDVDEALIRLMDEEQDGGGLP</sequence>
<proteinExistence type="predicted"/>
<dbReference type="EMBL" id="BMVW01000033">
    <property type="protein sequence ID" value="GGZ44340.1"/>
    <property type="molecule type" value="Genomic_DNA"/>
</dbReference>
<dbReference type="InterPro" id="IPR045683">
    <property type="entry name" value="DUF6192"/>
</dbReference>
<accession>A0A918UYH0</accession>
<reference evidence="2" key="1">
    <citation type="journal article" date="2014" name="Int. J. Syst. Evol. Microbiol.">
        <title>Complete genome sequence of Corynebacterium casei LMG S-19264T (=DSM 44701T), isolated from a smear-ripened cheese.</title>
        <authorList>
            <consortium name="US DOE Joint Genome Institute (JGI-PGF)"/>
            <person name="Walter F."/>
            <person name="Albersmeier A."/>
            <person name="Kalinowski J."/>
            <person name="Ruckert C."/>
        </authorList>
    </citation>
    <scope>NUCLEOTIDE SEQUENCE</scope>
    <source>
        <strain evidence="2">JCM 4815</strain>
    </source>
</reference>
<organism evidence="2 3">
    <name type="scientific">Streptomyces poonensis</name>
    <dbReference type="NCBI Taxonomy" id="68255"/>
    <lineage>
        <taxon>Bacteria</taxon>
        <taxon>Bacillati</taxon>
        <taxon>Actinomycetota</taxon>
        <taxon>Actinomycetes</taxon>
        <taxon>Kitasatosporales</taxon>
        <taxon>Streptomycetaceae</taxon>
        <taxon>Streptomyces</taxon>
    </lineage>
</organism>
<feature type="region of interest" description="Disordered" evidence="1">
    <location>
        <begin position="114"/>
        <end position="148"/>
    </location>
</feature>
<dbReference type="AlphaFoldDB" id="A0A918UYH0"/>
<comment type="caution">
    <text evidence="2">The sequence shown here is derived from an EMBL/GenBank/DDBJ whole genome shotgun (WGS) entry which is preliminary data.</text>
</comment>
<feature type="compositionally biased region" description="Basic and acidic residues" evidence="1">
    <location>
        <begin position="119"/>
        <end position="137"/>
    </location>
</feature>
<dbReference type="Proteomes" id="UP000622166">
    <property type="component" value="Unassembled WGS sequence"/>
</dbReference>